<name>A0ABX1RXA6_9FLAO</name>
<dbReference type="SUPFAM" id="SSF56801">
    <property type="entry name" value="Acetyl-CoA synthetase-like"/>
    <property type="match status" value="1"/>
</dbReference>
<dbReference type="InterPro" id="IPR042099">
    <property type="entry name" value="ANL_N_sf"/>
</dbReference>
<sequence>MTLLIRTLEYLRFYLFWTLDFFKGSNTQKHLTDIAYKIENYSSPKVIALRQESLKKILDHAVNTTDYYSKFKNYHSIKDFPVINKNIIRSQEQEFKSVIFLNKKTKTVSTSGSTSSALKISQNKNKTIRNTADSIYFGKISGFKIGYKLLYLRHWDDVLRKSPLTKFMQNIDELEVVNMNNEYISKIIRNIEKDASKKGWLGYPSGFELICKYLDSINSKPIKANIKSIITMSEGLNNYTKKAMNKYFKSEVVSRYSNMEHGIIAQQKKGSSDFLINTASFWVEIFKIDEDEPADINEPGRIVVTDLYNYAIPLIRYDTGDIGAINYNKKYPVLTKIEGRKADIIFNTKGEIVSSFIVANVVEYDGIIQGQLIQEEEKEYTLKLNVTNNFNQESNVIKEFKGYLGHDAVIKILYINEIPLLSSGKRKATINNYLK</sequence>
<protein>
    <submittedName>
        <fullName evidence="1">CoF synthetase</fullName>
    </submittedName>
</protein>
<keyword evidence="2" id="KW-1185">Reference proteome</keyword>
<proteinExistence type="predicted"/>
<accession>A0ABX1RXA6</accession>
<comment type="caution">
    <text evidence="1">The sequence shown here is derived from an EMBL/GenBank/DDBJ whole genome shotgun (WGS) entry which is preliminary data.</text>
</comment>
<dbReference type="RefSeq" id="WP_169673580.1">
    <property type="nucleotide sequence ID" value="NZ_JABBHF010000006.1"/>
</dbReference>
<organism evidence="1 2">
    <name type="scientific">Flavivirga algicola</name>
    <dbReference type="NCBI Taxonomy" id="2729136"/>
    <lineage>
        <taxon>Bacteria</taxon>
        <taxon>Pseudomonadati</taxon>
        <taxon>Bacteroidota</taxon>
        <taxon>Flavobacteriia</taxon>
        <taxon>Flavobacteriales</taxon>
        <taxon>Flavobacteriaceae</taxon>
        <taxon>Flavivirga</taxon>
    </lineage>
</organism>
<dbReference type="EMBL" id="JABBHF010000006">
    <property type="protein sequence ID" value="NMH88217.1"/>
    <property type="molecule type" value="Genomic_DNA"/>
</dbReference>
<evidence type="ECO:0000313" key="1">
    <source>
        <dbReference type="EMBL" id="NMH88217.1"/>
    </source>
</evidence>
<gene>
    <name evidence="1" type="ORF">HHX25_11930</name>
</gene>
<dbReference type="PANTHER" id="PTHR36932:SF1">
    <property type="entry name" value="CAPSULAR POLYSACCHARIDE BIOSYNTHESIS PROTEIN"/>
    <property type="match status" value="1"/>
</dbReference>
<dbReference type="Gene3D" id="3.40.50.12780">
    <property type="entry name" value="N-terminal domain of ligase-like"/>
    <property type="match status" value="1"/>
</dbReference>
<reference evidence="1 2" key="1">
    <citation type="submission" date="2020-04" db="EMBL/GenBank/DDBJ databases">
        <title>A Flavivirga sp. nov.</title>
        <authorList>
            <person name="Sun X."/>
        </authorList>
    </citation>
    <scope>NUCLEOTIDE SEQUENCE [LARGE SCALE GENOMIC DNA]</scope>
    <source>
        <strain evidence="1 2">Y03</strain>
    </source>
</reference>
<dbReference type="Proteomes" id="UP000746690">
    <property type="component" value="Unassembled WGS sequence"/>
</dbReference>
<dbReference type="InterPro" id="IPR053158">
    <property type="entry name" value="CapK_Type1_Caps_Biosynth"/>
</dbReference>
<dbReference type="PANTHER" id="PTHR36932">
    <property type="entry name" value="CAPSULAR POLYSACCHARIDE BIOSYNTHESIS PROTEIN"/>
    <property type="match status" value="1"/>
</dbReference>
<evidence type="ECO:0000313" key="2">
    <source>
        <dbReference type="Proteomes" id="UP000746690"/>
    </source>
</evidence>